<dbReference type="EMBL" id="BDGG01000008">
    <property type="protein sequence ID" value="GAV02555.1"/>
    <property type="molecule type" value="Genomic_DNA"/>
</dbReference>
<evidence type="ECO:0000313" key="1">
    <source>
        <dbReference type="EMBL" id="GAV02555.1"/>
    </source>
</evidence>
<dbReference type="Proteomes" id="UP000186922">
    <property type="component" value="Unassembled WGS sequence"/>
</dbReference>
<name>A0A1D1VLS0_RAMVA</name>
<organism evidence="1 2">
    <name type="scientific">Ramazzottius varieornatus</name>
    <name type="common">Water bear</name>
    <name type="synonym">Tardigrade</name>
    <dbReference type="NCBI Taxonomy" id="947166"/>
    <lineage>
        <taxon>Eukaryota</taxon>
        <taxon>Metazoa</taxon>
        <taxon>Ecdysozoa</taxon>
        <taxon>Tardigrada</taxon>
        <taxon>Eutardigrada</taxon>
        <taxon>Parachela</taxon>
        <taxon>Hypsibioidea</taxon>
        <taxon>Ramazzottiidae</taxon>
        <taxon>Ramazzottius</taxon>
    </lineage>
</organism>
<keyword evidence="2" id="KW-1185">Reference proteome</keyword>
<accession>A0A1D1VLS0</accession>
<evidence type="ECO:0000313" key="2">
    <source>
        <dbReference type="Proteomes" id="UP000186922"/>
    </source>
</evidence>
<sequence length="126" mass="14040">MDAFYSNDPQLRHFFQTATIAGNGQLVHPKFNPSSSNQLLPCTCSSRRPLPPLLEASEGITDQDHLSLHSFSAGQTIPISWHAWSSLWNISPQVESKKAMASQCTCQHYNGKQTRQLSPLLLMPYA</sequence>
<proteinExistence type="predicted"/>
<dbReference type="AlphaFoldDB" id="A0A1D1VLS0"/>
<reference evidence="1 2" key="1">
    <citation type="journal article" date="2016" name="Nat. Commun.">
        <title>Extremotolerant tardigrade genome and improved radiotolerance of human cultured cells by tardigrade-unique protein.</title>
        <authorList>
            <person name="Hashimoto T."/>
            <person name="Horikawa D.D."/>
            <person name="Saito Y."/>
            <person name="Kuwahara H."/>
            <person name="Kozuka-Hata H."/>
            <person name="Shin-I T."/>
            <person name="Minakuchi Y."/>
            <person name="Ohishi K."/>
            <person name="Motoyama A."/>
            <person name="Aizu T."/>
            <person name="Enomoto A."/>
            <person name="Kondo K."/>
            <person name="Tanaka S."/>
            <person name="Hara Y."/>
            <person name="Koshikawa S."/>
            <person name="Sagara H."/>
            <person name="Miura T."/>
            <person name="Yokobori S."/>
            <person name="Miyagawa K."/>
            <person name="Suzuki Y."/>
            <person name="Kubo T."/>
            <person name="Oyama M."/>
            <person name="Kohara Y."/>
            <person name="Fujiyama A."/>
            <person name="Arakawa K."/>
            <person name="Katayama T."/>
            <person name="Toyoda A."/>
            <person name="Kunieda T."/>
        </authorList>
    </citation>
    <scope>NUCLEOTIDE SEQUENCE [LARGE SCALE GENOMIC DNA]</scope>
    <source>
        <strain evidence="1 2">YOKOZUNA-1</strain>
    </source>
</reference>
<dbReference type="OrthoDB" id="10552679at2759"/>
<protein>
    <submittedName>
        <fullName evidence="1">Uncharacterized protein</fullName>
    </submittedName>
</protein>
<comment type="caution">
    <text evidence="1">The sequence shown here is derived from an EMBL/GenBank/DDBJ whole genome shotgun (WGS) entry which is preliminary data.</text>
</comment>
<gene>
    <name evidence="1" type="primary">RvY_13101</name>
    <name evidence="1" type="synonym">RvY_13101.1</name>
    <name evidence="1" type="ORF">RvY_13101-1</name>
</gene>